<feature type="signal peptide" evidence="4">
    <location>
        <begin position="1"/>
        <end position="21"/>
    </location>
</feature>
<dbReference type="Gene3D" id="1.20.1250.20">
    <property type="entry name" value="MFS general substrate transporter like domains"/>
    <property type="match status" value="1"/>
</dbReference>
<dbReference type="OrthoDB" id="1730117at2759"/>
<evidence type="ECO:0000256" key="1">
    <source>
        <dbReference type="ARBA" id="ARBA00008335"/>
    </source>
</evidence>
<protein>
    <recommendedName>
        <fullName evidence="7">Major facilitator superfamily domain-containing protein 12</fullName>
    </recommendedName>
</protein>
<feature type="chain" id="PRO_5035790095" description="Major facilitator superfamily domain-containing protein 12" evidence="4">
    <location>
        <begin position="22"/>
        <end position="483"/>
    </location>
</feature>
<reference evidence="5" key="1">
    <citation type="submission" date="2022-03" db="EMBL/GenBank/DDBJ databases">
        <authorList>
            <person name="Martin C."/>
        </authorList>
    </citation>
    <scope>NUCLEOTIDE SEQUENCE</scope>
</reference>
<feature type="transmembrane region" description="Helical" evidence="3">
    <location>
        <begin position="179"/>
        <end position="198"/>
    </location>
</feature>
<organism evidence="5 6">
    <name type="scientific">Owenia fusiformis</name>
    <name type="common">Polychaete worm</name>
    <dbReference type="NCBI Taxonomy" id="6347"/>
    <lineage>
        <taxon>Eukaryota</taxon>
        <taxon>Metazoa</taxon>
        <taxon>Spiralia</taxon>
        <taxon>Lophotrochozoa</taxon>
        <taxon>Annelida</taxon>
        <taxon>Polychaeta</taxon>
        <taxon>Sedentaria</taxon>
        <taxon>Canalipalpata</taxon>
        <taxon>Sabellida</taxon>
        <taxon>Oweniida</taxon>
        <taxon>Oweniidae</taxon>
        <taxon>Owenia</taxon>
    </lineage>
</organism>
<feature type="transmembrane region" description="Helical" evidence="3">
    <location>
        <begin position="320"/>
        <end position="338"/>
    </location>
</feature>
<dbReference type="SUPFAM" id="SSF103473">
    <property type="entry name" value="MFS general substrate transporter"/>
    <property type="match status" value="1"/>
</dbReference>
<feature type="region of interest" description="Disordered" evidence="2">
    <location>
        <begin position="203"/>
        <end position="223"/>
    </location>
</feature>
<evidence type="ECO:0000313" key="6">
    <source>
        <dbReference type="Proteomes" id="UP000749559"/>
    </source>
</evidence>
<dbReference type="InterPro" id="IPR036259">
    <property type="entry name" value="MFS_trans_sf"/>
</dbReference>
<gene>
    <name evidence="5" type="ORF">OFUS_LOCUS5020</name>
</gene>
<dbReference type="GO" id="GO:0008643">
    <property type="term" value="P:carbohydrate transport"/>
    <property type="evidence" value="ECO:0007669"/>
    <property type="project" value="InterPro"/>
</dbReference>
<dbReference type="CDD" id="cd17491">
    <property type="entry name" value="MFS_MFSD12"/>
    <property type="match status" value="1"/>
</dbReference>
<keyword evidence="3" id="KW-1133">Transmembrane helix</keyword>
<evidence type="ECO:0000256" key="3">
    <source>
        <dbReference type="SAM" id="Phobius"/>
    </source>
</evidence>
<feature type="transmembrane region" description="Helical" evidence="3">
    <location>
        <begin position="345"/>
        <end position="367"/>
    </location>
</feature>
<proteinExistence type="inferred from homology"/>
<feature type="transmembrane region" description="Helical" evidence="3">
    <location>
        <begin position="254"/>
        <end position="277"/>
    </location>
</feature>
<evidence type="ECO:0008006" key="7">
    <source>
        <dbReference type="Google" id="ProtNLM"/>
    </source>
</evidence>
<dbReference type="FunFam" id="1.20.1250.20:FF:000431">
    <property type="entry name" value="Predicted protein"/>
    <property type="match status" value="1"/>
</dbReference>
<name>A0A8S4N989_OWEFU</name>
<dbReference type="Pfam" id="PF13347">
    <property type="entry name" value="MFS_2"/>
    <property type="match status" value="1"/>
</dbReference>
<dbReference type="PANTHER" id="PTHR11328:SF28">
    <property type="entry name" value="MAJOR FACILITATOR SUPERFAMILY DOMAIN-CONTAINING PROTEIN 12"/>
    <property type="match status" value="1"/>
</dbReference>
<evidence type="ECO:0000256" key="2">
    <source>
        <dbReference type="SAM" id="MobiDB-lite"/>
    </source>
</evidence>
<dbReference type="InterPro" id="IPR039672">
    <property type="entry name" value="MFS_2"/>
</dbReference>
<comment type="caution">
    <text evidence="5">The sequence shown here is derived from an EMBL/GenBank/DDBJ whole genome shotgun (WGS) entry which is preliminary data.</text>
</comment>
<keyword evidence="4" id="KW-0732">Signal</keyword>
<feature type="transmembrane region" description="Helical" evidence="3">
    <location>
        <begin position="427"/>
        <end position="446"/>
    </location>
</feature>
<evidence type="ECO:0000256" key="4">
    <source>
        <dbReference type="SAM" id="SignalP"/>
    </source>
</evidence>
<feature type="transmembrane region" description="Helical" evidence="3">
    <location>
        <begin position="289"/>
        <end position="308"/>
    </location>
</feature>
<dbReference type="FunFam" id="1.20.1250.20:FF:000206">
    <property type="entry name" value="Major facilitator superfamily domain containing 12"/>
    <property type="match status" value="1"/>
</dbReference>
<feature type="transmembrane region" description="Helical" evidence="3">
    <location>
        <begin position="58"/>
        <end position="77"/>
    </location>
</feature>
<dbReference type="GO" id="GO:0015293">
    <property type="term" value="F:symporter activity"/>
    <property type="evidence" value="ECO:0007669"/>
    <property type="project" value="InterPro"/>
</dbReference>
<feature type="compositionally biased region" description="Basic and acidic residues" evidence="2">
    <location>
        <begin position="203"/>
        <end position="214"/>
    </location>
</feature>
<keyword evidence="6" id="KW-1185">Reference proteome</keyword>
<dbReference type="Proteomes" id="UP000749559">
    <property type="component" value="Unassembled WGS sequence"/>
</dbReference>
<dbReference type="PANTHER" id="PTHR11328">
    <property type="entry name" value="MAJOR FACILITATOR SUPERFAMILY DOMAIN-CONTAINING PROTEIN"/>
    <property type="match status" value="1"/>
</dbReference>
<accession>A0A8S4N989</accession>
<evidence type="ECO:0000313" key="5">
    <source>
        <dbReference type="EMBL" id="CAH1778048.1"/>
    </source>
</evidence>
<sequence length="483" mass="53821">MWFSYLLVYLHFVIGFNNVLAGNLMLIGQVSDAVFTPFIGFESDRTNGFCGYGKRKSWHLLGTICCICSFPFLFNACISCEHSAKWAQFIYYSPFVVIFQFGWASTQISHLSLIPDLTSNSQERVELNAIRYAFTVISNLLVYLITWLMLGIHQTDNANDVVDVKGTLSSQDTSKFRDITFVVVGLGAVFSIIFHIGVKEHNHEGSEEDKEPHTPRSSYSAFEDTDEEKIPFINGQLKVRKCLTVTDWLKQRQLYQIGLLYMFTRLVVNISQIYLPMYLTYTLSLKKHYIAIVPLIVYISGFISSFLMKPVNYVVGSKGAYMLGVICTVGGCVGFSFLQKQVNLIVFAPAAFLGAGGSIILVTSLSMTADLIGENTGSGAFVYGTMSFTDKLSNGVAVLLIQKMHPCGDLVACCTACEWYYKNILCLVPGGCAVLALIVLITLLPFTIGKLNVKENCLDWCCIFPAKIRSRCSNSIFHRQISE</sequence>
<feature type="transmembrane region" description="Helical" evidence="3">
    <location>
        <begin position="129"/>
        <end position="150"/>
    </location>
</feature>
<dbReference type="EMBL" id="CAIIXF020000002">
    <property type="protein sequence ID" value="CAH1778048.1"/>
    <property type="molecule type" value="Genomic_DNA"/>
</dbReference>
<keyword evidence="3" id="KW-0812">Transmembrane</keyword>
<comment type="similarity">
    <text evidence="1">Belongs to the major facilitator superfamily.</text>
</comment>
<feature type="transmembrane region" description="Helical" evidence="3">
    <location>
        <begin position="89"/>
        <end position="109"/>
    </location>
</feature>
<dbReference type="AlphaFoldDB" id="A0A8S4N989"/>
<dbReference type="GO" id="GO:0005886">
    <property type="term" value="C:plasma membrane"/>
    <property type="evidence" value="ECO:0007669"/>
    <property type="project" value="TreeGrafter"/>
</dbReference>
<keyword evidence="3" id="KW-0472">Membrane</keyword>